<evidence type="ECO:0000256" key="1">
    <source>
        <dbReference type="ARBA" id="ARBA00022553"/>
    </source>
</evidence>
<proteinExistence type="predicted"/>
<evidence type="ECO:0000256" key="2">
    <source>
        <dbReference type="ARBA" id="ARBA00022741"/>
    </source>
</evidence>
<dbReference type="InterPro" id="IPR006073">
    <property type="entry name" value="GTP-bd"/>
</dbReference>
<feature type="domain" description="CP-type G" evidence="7">
    <location>
        <begin position="242"/>
        <end position="526"/>
    </location>
</feature>
<keyword evidence="3" id="KW-0342">GTP-binding</keyword>
<name>A0AAD5MCP2_PYTIN</name>
<comment type="function">
    <text evidence="4">Possible regulatory or functional link with the histocompatibility cluster.</text>
</comment>
<evidence type="ECO:0000259" key="7">
    <source>
        <dbReference type="PROSITE" id="PS51721"/>
    </source>
</evidence>
<feature type="compositionally biased region" description="Basic and acidic residues" evidence="6">
    <location>
        <begin position="14"/>
        <end position="31"/>
    </location>
</feature>
<dbReference type="EMBL" id="JAKCXM010000001">
    <property type="protein sequence ID" value="KAJ0410295.1"/>
    <property type="molecule type" value="Genomic_DNA"/>
</dbReference>
<protein>
    <recommendedName>
        <fullName evidence="5">Guanine nucleotide-binding protein-like 1</fullName>
    </recommendedName>
</protein>
<accession>A0AAD5MCP2</accession>
<comment type="caution">
    <text evidence="8">The sequence shown here is derived from an EMBL/GenBank/DDBJ whole genome shotgun (WGS) entry which is preliminary data.</text>
</comment>
<dbReference type="InterPro" id="IPR027417">
    <property type="entry name" value="P-loop_NTPase"/>
</dbReference>
<feature type="compositionally biased region" description="Basic residues" evidence="6">
    <location>
        <begin position="41"/>
        <end position="55"/>
    </location>
</feature>
<dbReference type="GO" id="GO:0005525">
    <property type="term" value="F:GTP binding"/>
    <property type="evidence" value="ECO:0007669"/>
    <property type="project" value="UniProtKB-KW"/>
</dbReference>
<feature type="compositionally biased region" description="Acidic residues" evidence="6">
    <location>
        <begin position="651"/>
        <end position="673"/>
    </location>
</feature>
<dbReference type="PROSITE" id="PS51721">
    <property type="entry name" value="G_CP"/>
    <property type="match status" value="1"/>
</dbReference>
<organism evidence="8 9">
    <name type="scientific">Pythium insidiosum</name>
    <name type="common">Pythiosis disease agent</name>
    <dbReference type="NCBI Taxonomy" id="114742"/>
    <lineage>
        <taxon>Eukaryota</taxon>
        <taxon>Sar</taxon>
        <taxon>Stramenopiles</taxon>
        <taxon>Oomycota</taxon>
        <taxon>Peronosporomycetes</taxon>
        <taxon>Pythiales</taxon>
        <taxon>Pythiaceae</taxon>
        <taxon>Pythium</taxon>
    </lineage>
</organism>
<feature type="compositionally biased region" description="Acidic residues" evidence="6">
    <location>
        <begin position="701"/>
        <end position="712"/>
    </location>
</feature>
<dbReference type="InterPro" id="IPR030378">
    <property type="entry name" value="G_CP_dom"/>
</dbReference>
<sequence length="712" mass="80103">MEATLLREATLQAQRREEIDQLKQQRKERQKTSTSANFSGKQKKQQLRARKQRLTARKEAAAALDTAHDEYEEFFAASSSSQRPRQPPAGSAADDAVPLHGVSEAEFLESPDFFARNYVDLSDESLSTRLKLTVALGRHSKDQVGKELSSYFVKETKEQIHLRLLEGQLPLDLSKRDAPLRAQEMTRDALLDHPRRPAWTYRMSKETLDTNESVMFDQWLVAIHDKYEHEQLNHFEHNLEVWRELWRVTERATHVVVVTDVRNPLLHIPPSIYEFVTQELKKPMTVVLNKIDLVAPTVVSLWLVYLKKRFPLCTFVCFSSRSQAVRGDTDISARRRVLSKKLEVGDPSAIQGAIQILQSCGIDADEAQRVAEELNAPPTALELEDLLLEHSVSTDKTKRKSRRKQKHDKGTSAADAEQAAVGRRGYLLCRRCDREEHADLDNHDRVKLSAVRLTPKEQSKVNPQNAARVTIGLIGHPNVGKSSVLNALAGKKLVSVSHTPGHTKRLQSIMITPEICICDCPGLVFPFANVPKYLQELCGLYPYSQIREPYSAVRFIAEHLDLQSILGLKPRVQVFDGIEEELEWTPWTVCEAYAEKKGYRTDRRGRPDHQRAGAELIRDTVDGIVPLFFLPPDYTGDDACKTRTAQHAEDSDVGSEESEDEESDDAASVDADEERTTAAVPTKSSAAPAKVNAFSLLDSSSSEDEDSSDDDE</sequence>
<evidence type="ECO:0000256" key="6">
    <source>
        <dbReference type="SAM" id="MobiDB-lite"/>
    </source>
</evidence>
<dbReference type="SUPFAM" id="SSF52540">
    <property type="entry name" value="P-loop containing nucleoside triphosphate hydrolases"/>
    <property type="match status" value="1"/>
</dbReference>
<dbReference type="GO" id="GO:0003924">
    <property type="term" value="F:GTPase activity"/>
    <property type="evidence" value="ECO:0007669"/>
    <property type="project" value="InterPro"/>
</dbReference>
<dbReference type="Pfam" id="PF01926">
    <property type="entry name" value="MMR_HSR1"/>
    <property type="match status" value="1"/>
</dbReference>
<dbReference type="AlphaFoldDB" id="A0AAD5MCP2"/>
<feature type="region of interest" description="Disordered" evidence="6">
    <location>
        <begin position="75"/>
        <end position="95"/>
    </location>
</feature>
<dbReference type="PANTHER" id="PTHR45709:SF3">
    <property type="entry name" value="GUANINE NUCLEOTIDE-BINDING PROTEIN-LIKE 1"/>
    <property type="match status" value="1"/>
</dbReference>
<gene>
    <name evidence="8" type="ORF">P43SY_002627</name>
</gene>
<evidence type="ECO:0000256" key="5">
    <source>
        <dbReference type="ARBA" id="ARBA00039902"/>
    </source>
</evidence>
<evidence type="ECO:0000256" key="4">
    <source>
        <dbReference type="ARBA" id="ARBA00037770"/>
    </source>
</evidence>
<evidence type="ECO:0000256" key="3">
    <source>
        <dbReference type="ARBA" id="ARBA00023134"/>
    </source>
</evidence>
<feature type="compositionally biased region" description="Basic residues" evidence="6">
    <location>
        <begin position="397"/>
        <end position="407"/>
    </location>
</feature>
<feature type="region of interest" description="Disordered" evidence="6">
    <location>
        <begin position="392"/>
        <end position="418"/>
    </location>
</feature>
<keyword evidence="2" id="KW-0547">Nucleotide-binding</keyword>
<evidence type="ECO:0000313" key="8">
    <source>
        <dbReference type="EMBL" id="KAJ0410295.1"/>
    </source>
</evidence>
<keyword evidence="9" id="KW-1185">Reference proteome</keyword>
<feature type="region of interest" description="Disordered" evidence="6">
    <location>
        <begin position="1"/>
        <end position="58"/>
    </location>
</feature>
<feature type="compositionally biased region" description="Low complexity" evidence="6">
    <location>
        <begin position="75"/>
        <end position="84"/>
    </location>
</feature>
<dbReference type="InterPro" id="IPR043358">
    <property type="entry name" value="GNL1-like"/>
</dbReference>
<dbReference type="PANTHER" id="PTHR45709">
    <property type="entry name" value="LARGE SUBUNIT GTPASE 1 HOMOLOG-RELATED"/>
    <property type="match status" value="1"/>
</dbReference>
<reference evidence="8" key="1">
    <citation type="submission" date="2021-12" db="EMBL/GenBank/DDBJ databases">
        <title>Prjna785345.</title>
        <authorList>
            <person name="Rujirawat T."/>
            <person name="Krajaejun T."/>
        </authorList>
    </citation>
    <scope>NUCLEOTIDE SEQUENCE</scope>
    <source>
        <strain evidence="8">Pi057C3</strain>
    </source>
</reference>
<evidence type="ECO:0000313" key="9">
    <source>
        <dbReference type="Proteomes" id="UP001209570"/>
    </source>
</evidence>
<dbReference type="Proteomes" id="UP001209570">
    <property type="component" value="Unassembled WGS sequence"/>
</dbReference>
<keyword evidence="1" id="KW-0597">Phosphoprotein</keyword>
<dbReference type="Gene3D" id="3.40.50.300">
    <property type="entry name" value="P-loop containing nucleotide triphosphate hydrolases"/>
    <property type="match status" value="1"/>
</dbReference>
<feature type="region of interest" description="Disordered" evidence="6">
    <location>
        <begin position="643"/>
        <end position="712"/>
    </location>
</feature>